<dbReference type="SUPFAM" id="SSF55785">
    <property type="entry name" value="PYP-like sensor domain (PAS domain)"/>
    <property type="match status" value="1"/>
</dbReference>
<evidence type="ECO:0000256" key="2">
    <source>
        <dbReference type="ARBA" id="ARBA00012438"/>
    </source>
</evidence>
<sequence length="783" mass="85378">MVSSAKAAAAIIIIAALWLAFAAILAILAARRMRRAHSVLSAARAMRSLLDAAPARAMLVHPDGKIEADAQLVRDLGLGEAPQRLEQLGGEKAGIDQGDLAALTSALDDVRLGGTPLRRQLRLAGRDRVVELRAALAPPPARPGTILIWIFDISDADADRAKLTRRLQQTEGALDALTHLIESAPFPMWYRGPDLSLGLVNAAFVAAVEARDAAEVIERGSELIDAVGDESARAGAKKAIETGRPYSRMHPATIGQERRMLRLVDVPLPTGAVAGFAVDIQDLEDARIELARHQESQRELADRMTAGAVQFDGERQLAFFNQPFAIMAQIEPEWLAERPEFDRVLERMRENGRLPEVRDFPAWKAERRGWFTSAEETIEEDWILANGDHLRILGQPLPDGGLRLIFEDRTEQVRLASARDTLLRVRAATFDNLFEVISVFASDGRLYLWNRRFSELWDLDEGWLAEHPRVDELVPAMAKRLVNPTAAAQVRELVRSTTSGRQSGTGRVSLTDGRHFDFAAVPLPDGNALFTMIDVTDSSRIEAALRERATALEEADRVKTDFVANMSYELRTPLTSIGGFGEMLAAGYAGKLPSAAVDYVAAILESVDRLSKLINDVLDLTQGDTQGVVLERERVDIAGMCRAAAEALRVRTDEKGQKLELALEPSAGSVIGDARRLRESVEHILRNAVAYTDEGGHIWLKASGDDEQATITIVDDGPGIAPEDQAQVFTRFHRSGAMRGDAALGLGLPLTRQFVEAHGGTVGLESALGEGTSITITVPRAPQ</sequence>
<evidence type="ECO:0000256" key="7">
    <source>
        <dbReference type="SAM" id="Coils"/>
    </source>
</evidence>
<dbReference type="InterPro" id="IPR036890">
    <property type="entry name" value="HATPase_C_sf"/>
</dbReference>
<keyword evidence="4" id="KW-0808">Transferase</keyword>
<keyword evidence="10" id="KW-1185">Reference proteome</keyword>
<dbReference type="SUPFAM" id="SSF47384">
    <property type="entry name" value="Homodimeric domain of signal transducing histidine kinase"/>
    <property type="match status" value="1"/>
</dbReference>
<dbReference type="InterPro" id="IPR035965">
    <property type="entry name" value="PAS-like_dom_sf"/>
</dbReference>
<dbReference type="PROSITE" id="PS50109">
    <property type="entry name" value="HIS_KIN"/>
    <property type="match status" value="1"/>
</dbReference>
<dbReference type="EMBL" id="JAKFGM010000001">
    <property type="protein sequence ID" value="MCF2514108.1"/>
    <property type="molecule type" value="Genomic_DNA"/>
</dbReference>
<protein>
    <recommendedName>
        <fullName evidence="2">histidine kinase</fullName>
        <ecNumber evidence="2">2.7.13.3</ecNumber>
    </recommendedName>
</protein>
<evidence type="ECO:0000313" key="9">
    <source>
        <dbReference type="EMBL" id="MCF2514108.1"/>
    </source>
</evidence>
<proteinExistence type="predicted"/>
<keyword evidence="6" id="KW-0902">Two-component regulatory system</keyword>
<evidence type="ECO:0000256" key="6">
    <source>
        <dbReference type="ARBA" id="ARBA00023012"/>
    </source>
</evidence>
<dbReference type="Gene3D" id="1.10.287.130">
    <property type="match status" value="1"/>
</dbReference>
<keyword evidence="3" id="KW-0597">Phosphoprotein</keyword>
<evidence type="ECO:0000256" key="3">
    <source>
        <dbReference type="ARBA" id="ARBA00022553"/>
    </source>
</evidence>
<dbReference type="InterPro" id="IPR050736">
    <property type="entry name" value="Sensor_HK_Regulatory"/>
</dbReference>
<dbReference type="PANTHER" id="PTHR43711">
    <property type="entry name" value="TWO-COMPONENT HISTIDINE KINASE"/>
    <property type="match status" value="1"/>
</dbReference>
<dbReference type="PANTHER" id="PTHR43711:SF1">
    <property type="entry name" value="HISTIDINE KINASE 1"/>
    <property type="match status" value="1"/>
</dbReference>
<keyword evidence="7" id="KW-0175">Coiled coil</keyword>
<dbReference type="SMART" id="SM00388">
    <property type="entry name" value="HisKA"/>
    <property type="match status" value="1"/>
</dbReference>
<dbReference type="Gene3D" id="3.30.565.10">
    <property type="entry name" value="Histidine kinase-like ATPase, C-terminal domain"/>
    <property type="match status" value="1"/>
</dbReference>
<organism evidence="9 10">
    <name type="scientific">Sphingomonas cremea</name>
    <dbReference type="NCBI Taxonomy" id="2904799"/>
    <lineage>
        <taxon>Bacteria</taxon>
        <taxon>Pseudomonadati</taxon>
        <taxon>Pseudomonadota</taxon>
        <taxon>Alphaproteobacteria</taxon>
        <taxon>Sphingomonadales</taxon>
        <taxon>Sphingomonadaceae</taxon>
        <taxon>Sphingomonas</taxon>
    </lineage>
</organism>
<dbReference type="InterPro" id="IPR036097">
    <property type="entry name" value="HisK_dim/P_sf"/>
</dbReference>
<dbReference type="SUPFAM" id="SSF55874">
    <property type="entry name" value="ATPase domain of HSP90 chaperone/DNA topoisomerase II/histidine kinase"/>
    <property type="match status" value="1"/>
</dbReference>
<dbReference type="AlphaFoldDB" id="A0A9X1QI18"/>
<dbReference type="RefSeq" id="WP_235066590.1">
    <property type="nucleotide sequence ID" value="NZ_JAKFGM010000001.1"/>
</dbReference>
<accession>A0A9X1QI18</accession>
<dbReference type="EC" id="2.7.13.3" evidence="2"/>
<comment type="catalytic activity">
    <reaction evidence="1">
        <text>ATP + protein L-histidine = ADP + protein N-phospho-L-histidine.</text>
        <dbReference type="EC" id="2.7.13.3"/>
    </reaction>
</comment>
<dbReference type="GO" id="GO:0000155">
    <property type="term" value="F:phosphorelay sensor kinase activity"/>
    <property type="evidence" value="ECO:0007669"/>
    <property type="project" value="InterPro"/>
</dbReference>
<dbReference type="SMART" id="SM00387">
    <property type="entry name" value="HATPase_c"/>
    <property type="match status" value="1"/>
</dbReference>
<dbReference type="Pfam" id="PF12860">
    <property type="entry name" value="PAS_7"/>
    <property type="match status" value="2"/>
</dbReference>
<dbReference type="Pfam" id="PF00512">
    <property type="entry name" value="HisKA"/>
    <property type="match status" value="1"/>
</dbReference>
<comment type="caution">
    <text evidence="9">The sequence shown here is derived from an EMBL/GenBank/DDBJ whole genome shotgun (WGS) entry which is preliminary data.</text>
</comment>
<name>A0A9X1QI18_9SPHN</name>
<dbReference type="CDD" id="cd00075">
    <property type="entry name" value="HATPase"/>
    <property type="match status" value="1"/>
</dbReference>
<reference evidence="9" key="1">
    <citation type="submission" date="2022-01" db="EMBL/GenBank/DDBJ databases">
        <authorList>
            <person name="Jo J.-H."/>
            <person name="Im W.-T."/>
        </authorList>
    </citation>
    <scope>NUCLEOTIDE SEQUENCE</scope>
    <source>
        <strain evidence="9">G124</strain>
    </source>
</reference>
<dbReference type="Gene3D" id="3.30.450.20">
    <property type="entry name" value="PAS domain"/>
    <property type="match status" value="2"/>
</dbReference>
<dbReference type="InterPro" id="IPR005467">
    <property type="entry name" value="His_kinase_dom"/>
</dbReference>
<evidence type="ECO:0000313" key="10">
    <source>
        <dbReference type="Proteomes" id="UP001139410"/>
    </source>
</evidence>
<gene>
    <name evidence="9" type="ORF">LVY65_03355</name>
</gene>
<dbReference type="InterPro" id="IPR003594">
    <property type="entry name" value="HATPase_dom"/>
</dbReference>
<evidence type="ECO:0000256" key="5">
    <source>
        <dbReference type="ARBA" id="ARBA00022777"/>
    </source>
</evidence>
<keyword evidence="5" id="KW-0418">Kinase</keyword>
<dbReference type="InterPro" id="IPR003661">
    <property type="entry name" value="HisK_dim/P_dom"/>
</dbReference>
<dbReference type="InterPro" id="IPR004358">
    <property type="entry name" value="Sig_transdc_His_kin-like_C"/>
</dbReference>
<dbReference type="Pfam" id="PF02518">
    <property type="entry name" value="HATPase_c"/>
    <property type="match status" value="1"/>
</dbReference>
<dbReference type="PRINTS" id="PR00344">
    <property type="entry name" value="BCTRLSENSOR"/>
</dbReference>
<evidence type="ECO:0000259" key="8">
    <source>
        <dbReference type="PROSITE" id="PS50109"/>
    </source>
</evidence>
<feature type="coiled-coil region" evidence="7">
    <location>
        <begin position="153"/>
        <end position="180"/>
    </location>
</feature>
<feature type="domain" description="Histidine kinase" evidence="8">
    <location>
        <begin position="565"/>
        <end position="782"/>
    </location>
</feature>
<evidence type="ECO:0000256" key="4">
    <source>
        <dbReference type="ARBA" id="ARBA00022679"/>
    </source>
</evidence>
<dbReference type="CDD" id="cd00082">
    <property type="entry name" value="HisKA"/>
    <property type="match status" value="1"/>
</dbReference>
<dbReference type="Proteomes" id="UP001139410">
    <property type="component" value="Unassembled WGS sequence"/>
</dbReference>
<evidence type="ECO:0000256" key="1">
    <source>
        <dbReference type="ARBA" id="ARBA00000085"/>
    </source>
</evidence>